<sequence length="223" mass="26205">MSSSIDSTFRKILFSYMELGEKKLFKTSLKEFKIDKHVHLYYSKRRNIPICALPRLKLVLSSRSGFVSFCYNFYTFANAYNYNISINTASIKSIAKFVISHEVGHILDPEIYQTRSQYSQILSNIIDLLLKYDIDVTNADFYKSNLPIDLEDAVLDLKKNLIDRESKAWDIAKGFVTFEDAKEEYIFNKMKEYALATYNFGTIKNIVREHNLDVFFKYKRYFA</sequence>
<organism evidence="1 2">
    <name type="scientific">Romboutsia weinsteinii</name>
    <dbReference type="NCBI Taxonomy" id="2020949"/>
    <lineage>
        <taxon>Bacteria</taxon>
        <taxon>Bacillati</taxon>
        <taxon>Bacillota</taxon>
        <taxon>Clostridia</taxon>
        <taxon>Peptostreptococcales</taxon>
        <taxon>Peptostreptococcaceae</taxon>
        <taxon>Romboutsia</taxon>
    </lineage>
</organism>
<comment type="caution">
    <text evidence="1">The sequence shown here is derived from an EMBL/GenBank/DDBJ whole genome shotgun (WGS) entry which is preliminary data.</text>
</comment>
<dbReference type="RefSeq" id="WP_094366650.1">
    <property type="nucleotide sequence ID" value="NZ_NOJY02000021.1"/>
</dbReference>
<dbReference type="EMBL" id="NOJY02000021">
    <property type="protein sequence ID" value="RDY26737.1"/>
    <property type="molecule type" value="Genomic_DNA"/>
</dbReference>
<dbReference type="Proteomes" id="UP000215694">
    <property type="component" value="Unassembled WGS sequence"/>
</dbReference>
<evidence type="ECO:0000313" key="2">
    <source>
        <dbReference type="Proteomes" id="UP000215694"/>
    </source>
</evidence>
<gene>
    <name evidence="1" type="ORF">CHL78_012350</name>
</gene>
<evidence type="ECO:0000313" key="1">
    <source>
        <dbReference type="EMBL" id="RDY26737.1"/>
    </source>
</evidence>
<protein>
    <submittedName>
        <fullName evidence="1">Uncharacterized protein</fullName>
    </submittedName>
</protein>
<proteinExistence type="predicted"/>
<reference evidence="1 2" key="1">
    <citation type="journal article" date="2017" name="Genome Announc.">
        <title>Draft Genome Sequence of Romboutsia weinsteinii sp. nov. Strain CCRI-19649(T) Isolated from Surface Water.</title>
        <authorList>
            <person name="Maheux A.F."/>
            <person name="Boudreau D.K."/>
            <person name="Berube E."/>
            <person name="Boissinot M."/>
            <person name="Cantin P."/>
            <person name="Raymond F."/>
            <person name="Corbeil J."/>
            <person name="Omar R.F."/>
            <person name="Bergeron M.G."/>
        </authorList>
    </citation>
    <scope>NUCLEOTIDE SEQUENCE [LARGE SCALE GENOMIC DNA]</scope>
    <source>
        <strain evidence="1 2">CCRI-19649</strain>
    </source>
</reference>
<name>A0A371J242_9FIRM</name>
<dbReference type="OrthoDB" id="1757840at2"/>
<keyword evidence="2" id="KW-1185">Reference proteome</keyword>
<accession>A0A371J242</accession>
<dbReference type="AlphaFoldDB" id="A0A371J242"/>